<dbReference type="Gene3D" id="1.10.10.10">
    <property type="entry name" value="Winged helix-like DNA-binding domain superfamily/Winged helix DNA-binding domain"/>
    <property type="match status" value="1"/>
</dbReference>
<dbReference type="GO" id="GO:0006351">
    <property type="term" value="P:DNA-templated transcription"/>
    <property type="evidence" value="ECO:0007669"/>
    <property type="project" value="TreeGrafter"/>
</dbReference>
<name>A0A1H3PBD5_9ACTN</name>
<evidence type="ECO:0000259" key="2">
    <source>
        <dbReference type="Pfam" id="PF07848"/>
    </source>
</evidence>
<reference evidence="5" key="1">
    <citation type="submission" date="2016-10" db="EMBL/GenBank/DDBJ databases">
        <authorList>
            <person name="Varghese N."/>
            <person name="Submissions S."/>
        </authorList>
    </citation>
    <scope>NUCLEOTIDE SEQUENCE [LARGE SCALE GENOMIC DNA]</scope>
    <source>
        <strain evidence="5">DSM 45422</strain>
    </source>
</reference>
<dbReference type="OrthoDB" id="2270427at2"/>
<dbReference type="PANTHER" id="PTHR30319:SF1">
    <property type="entry name" value="TRANSCRIPTIONAL REPRESSOR PAAX"/>
    <property type="match status" value="1"/>
</dbReference>
<dbReference type="PANTHER" id="PTHR30319">
    <property type="entry name" value="PHENYLACETIC ACID REGULATOR-RELATED TRANSCRIPTIONAL REPRESSOR"/>
    <property type="match status" value="1"/>
</dbReference>
<dbReference type="AlphaFoldDB" id="A0A1H3PBD5"/>
<feature type="domain" description="Transcriptional repressor PaaX-like N-terminal" evidence="2">
    <location>
        <begin position="6"/>
        <end position="71"/>
    </location>
</feature>
<evidence type="ECO:0000313" key="4">
    <source>
        <dbReference type="EMBL" id="SDY98444.1"/>
    </source>
</evidence>
<dbReference type="InterPro" id="IPR013225">
    <property type="entry name" value="PaaX_C"/>
</dbReference>
<dbReference type="STRING" id="1137993.SAMN05660209_04281"/>
<protein>
    <submittedName>
        <fullName evidence="4">Transcriptional regulator, PaaX family</fullName>
    </submittedName>
</protein>
<evidence type="ECO:0000256" key="1">
    <source>
        <dbReference type="SAM" id="MobiDB-lite"/>
    </source>
</evidence>
<evidence type="ECO:0000313" key="5">
    <source>
        <dbReference type="Proteomes" id="UP000198921"/>
    </source>
</evidence>
<keyword evidence="5" id="KW-1185">Reference proteome</keyword>
<organism evidence="4 5">
    <name type="scientific">Geodermatophilus africanus</name>
    <dbReference type="NCBI Taxonomy" id="1137993"/>
    <lineage>
        <taxon>Bacteria</taxon>
        <taxon>Bacillati</taxon>
        <taxon>Actinomycetota</taxon>
        <taxon>Actinomycetes</taxon>
        <taxon>Geodermatophilales</taxon>
        <taxon>Geodermatophilaceae</taxon>
        <taxon>Geodermatophilus</taxon>
    </lineage>
</organism>
<feature type="region of interest" description="Disordered" evidence="1">
    <location>
        <begin position="72"/>
        <end position="128"/>
    </location>
</feature>
<dbReference type="Gene3D" id="1.20.58.1460">
    <property type="match status" value="1"/>
</dbReference>
<dbReference type="Proteomes" id="UP000198921">
    <property type="component" value="Unassembled WGS sequence"/>
</dbReference>
<proteinExistence type="predicted"/>
<accession>A0A1H3PBD5</accession>
<sequence length="232" mass="24841">MTVRDLVVDLFTEHLDAVTDRPVRLRSLVDLLPALDVAEPTTRMTTAALRHAGWLGAIRSGRENRYALTEERRGAVRRAGPARRAARPVGRPLAHGRLHRPGDRPVGARTGPPDPRPARLRAAGPRDVALPAPLRARRRAHRAGRRAAGPAGPADGAAALAAHLRGLAAVRRVGAADPLLPADLRPAGWPGPEMRATWAELGDRLRAPAREQVAAVLDRPGPSQRCTLDMSG</sequence>
<dbReference type="EMBL" id="FNOT01000015">
    <property type="protein sequence ID" value="SDY98444.1"/>
    <property type="molecule type" value="Genomic_DNA"/>
</dbReference>
<dbReference type="InterPro" id="IPR036388">
    <property type="entry name" value="WH-like_DNA-bd_sf"/>
</dbReference>
<evidence type="ECO:0000259" key="3">
    <source>
        <dbReference type="Pfam" id="PF08223"/>
    </source>
</evidence>
<feature type="domain" description="Transcriptional repressor PaaX-like C-terminal" evidence="3">
    <location>
        <begin position="153"/>
        <end position="213"/>
    </location>
</feature>
<dbReference type="Pfam" id="PF08223">
    <property type="entry name" value="PaaX_C"/>
    <property type="match status" value="1"/>
</dbReference>
<dbReference type="Pfam" id="PF07848">
    <property type="entry name" value="PaaX"/>
    <property type="match status" value="1"/>
</dbReference>
<gene>
    <name evidence="4" type="ORF">SAMN05660209_04281</name>
</gene>
<dbReference type="InterPro" id="IPR012906">
    <property type="entry name" value="PaaX-like_N"/>
</dbReference>